<dbReference type="GO" id="GO:0046983">
    <property type="term" value="F:protein dimerization activity"/>
    <property type="evidence" value="ECO:0007669"/>
    <property type="project" value="InterPro"/>
</dbReference>
<feature type="region of interest" description="Disordered" evidence="1">
    <location>
        <begin position="1"/>
        <end position="39"/>
    </location>
</feature>
<name>A0AB39Z2Q2_DROSZ</name>
<reference evidence="4" key="1">
    <citation type="submission" date="2025-08" db="UniProtKB">
        <authorList>
            <consortium name="RefSeq"/>
        </authorList>
    </citation>
    <scope>IDENTIFICATION</scope>
</reference>
<dbReference type="GeneID" id="108008222"/>
<keyword evidence="3" id="KW-1185">Reference proteome</keyword>
<dbReference type="RefSeq" id="XP_016927502.2">
    <property type="nucleotide sequence ID" value="XM_017072013.4"/>
</dbReference>
<feature type="region of interest" description="Disordered" evidence="1">
    <location>
        <begin position="90"/>
        <end position="128"/>
    </location>
</feature>
<sequence>MPRKKRASSPMDHFDDDFDEDASSQSSQPPVQRNAANARERMRMRVLSSAYGRLKTKLPNIPPDTKLSKLDTLRLATLYIKQLITAVETGSNGSHTHPHHHPHNHSHHLNHSHSSTASSDGLDTSHMAEASGGGNYHFHNNGHGMSWPFEFHQSSRSLAYVSSPSITTTSSSSTRLDWQTLHQQSYPKATRCETHVAADLSYHQLPESSHNHWYPAEVHQMEPAASCSYETGMGQHQRGLVIATSHSQGI</sequence>
<organism evidence="3 4">
    <name type="scientific">Drosophila suzukii</name>
    <name type="common">Spotted-wing drosophila fruit fly</name>
    <dbReference type="NCBI Taxonomy" id="28584"/>
    <lineage>
        <taxon>Eukaryota</taxon>
        <taxon>Metazoa</taxon>
        <taxon>Ecdysozoa</taxon>
        <taxon>Arthropoda</taxon>
        <taxon>Hexapoda</taxon>
        <taxon>Insecta</taxon>
        <taxon>Pterygota</taxon>
        <taxon>Neoptera</taxon>
        <taxon>Endopterygota</taxon>
        <taxon>Diptera</taxon>
        <taxon>Brachycera</taxon>
        <taxon>Muscomorpha</taxon>
        <taxon>Ephydroidea</taxon>
        <taxon>Drosophilidae</taxon>
        <taxon>Drosophila</taxon>
        <taxon>Sophophora</taxon>
    </lineage>
</organism>
<dbReference type="PROSITE" id="PS50888">
    <property type="entry name" value="BHLH"/>
    <property type="match status" value="1"/>
</dbReference>
<dbReference type="PANTHER" id="PTHR23349:SF72">
    <property type="entry name" value="HLH54F"/>
    <property type="match status" value="1"/>
</dbReference>
<feature type="domain" description="BHLH" evidence="2">
    <location>
        <begin position="31"/>
        <end position="83"/>
    </location>
</feature>
<dbReference type="CDD" id="cd11423">
    <property type="entry name" value="bHLH_TS_musculin_like"/>
    <property type="match status" value="1"/>
</dbReference>
<feature type="compositionally biased region" description="Low complexity" evidence="1">
    <location>
        <begin position="23"/>
        <end position="37"/>
    </location>
</feature>
<dbReference type="SUPFAM" id="SSF47459">
    <property type="entry name" value="HLH, helix-loop-helix DNA-binding domain"/>
    <property type="match status" value="1"/>
</dbReference>
<evidence type="ECO:0000256" key="1">
    <source>
        <dbReference type="SAM" id="MobiDB-lite"/>
    </source>
</evidence>
<dbReference type="Proteomes" id="UP001652628">
    <property type="component" value="Chromosome 2R"/>
</dbReference>
<feature type="compositionally biased region" description="Basic residues" evidence="1">
    <location>
        <begin position="96"/>
        <end position="111"/>
    </location>
</feature>
<dbReference type="GO" id="GO:0032502">
    <property type="term" value="P:developmental process"/>
    <property type="evidence" value="ECO:0007669"/>
    <property type="project" value="TreeGrafter"/>
</dbReference>
<dbReference type="Pfam" id="PF00010">
    <property type="entry name" value="HLH"/>
    <property type="match status" value="1"/>
</dbReference>
<dbReference type="InterPro" id="IPR036638">
    <property type="entry name" value="HLH_DNA-bd_sf"/>
</dbReference>
<evidence type="ECO:0000259" key="2">
    <source>
        <dbReference type="PROSITE" id="PS50888"/>
    </source>
</evidence>
<dbReference type="GO" id="GO:0000981">
    <property type="term" value="F:DNA-binding transcription factor activity, RNA polymerase II-specific"/>
    <property type="evidence" value="ECO:0007669"/>
    <property type="project" value="TreeGrafter"/>
</dbReference>
<evidence type="ECO:0000313" key="4">
    <source>
        <dbReference type="RefSeq" id="XP_016927502.2"/>
    </source>
</evidence>
<evidence type="ECO:0000313" key="3">
    <source>
        <dbReference type="Proteomes" id="UP001652628"/>
    </source>
</evidence>
<dbReference type="GO" id="GO:0005634">
    <property type="term" value="C:nucleus"/>
    <property type="evidence" value="ECO:0007669"/>
    <property type="project" value="UniProtKB-SubCell"/>
</dbReference>
<dbReference type="PANTHER" id="PTHR23349">
    <property type="entry name" value="BASIC HELIX-LOOP-HELIX TRANSCRIPTION FACTOR, TWIST"/>
    <property type="match status" value="1"/>
</dbReference>
<dbReference type="AlphaFoldDB" id="A0AB39Z2Q2"/>
<accession>A0AB39Z2Q2</accession>
<dbReference type="InterPro" id="IPR011598">
    <property type="entry name" value="bHLH_dom"/>
</dbReference>
<proteinExistence type="predicted"/>
<gene>
    <name evidence="4" type="primary">HLH54F</name>
</gene>
<dbReference type="SMART" id="SM00353">
    <property type="entry name" value="HLH"/>
    <property type="match status" value="1"/>
</dbReference>
<dbReference type="CTD" id="37027"/>
<dbReference type="GO" id="GO:0000977">
    <property type="term" value="F:RNA polymerase II transcription regulatory region sequence-specific DNA binding"/>
    <property type="evidence" value="ECO:0007669"/>
    <property type="project" value="TreeGrafter"/>
</dbReference>
<dbReference type="InterPro" id="IPR050283">
    <property type="entry name" value="E-box_TF_Regulators"/>
</dbReference>
<protein>
    <submittedName>
        <fullName evidence="4">Uncharacterized protein HLH54F</fullName>
    </submittedName>
</protein>
<dbReference type="Gene3D" id="4.10.280.10">
    <property type="entry name" value="Helix-loop-helix DNA-binding domain"/>
    <property type="match status" value="1"/>
</dbReference>